<name>A0A6C0CN96_9ZZZZ</name>
<keyword evidence="1" id="KW-1133">Transmembrane helix</keyword>
<reference evidence="2" key="1">
    <citation type="journal article" date="2020" name="Nature">
        <title>Giant virus diversity and host interactions through global metagenomics.</title>
        <authorList>
            <person name="Schulz F."/>
            <person name="Roux S."/>
            <person name="Paez-Espino D."/>
            <person name="Jungbluth S."/>
            <person name="Walsh D.A."/>
            <person name="Denef V.J."/>
            <person name="McMahon K.D."/>
            <person name="Konstantinidis K.T."/>
            <person name="Eloe-Fadrosh E.A."/>
            <person name="Kyrpides N.C."/>
            <person name="Woyke T."/>
        </authorList>
    </citation>
    <scope>NUCLEOTIDE SEQUENCE</scope>
    <source>
        <strain evidence="2">GVMAG-M-3300021389-45</strain>
    </source>
</reference>
<proteinExistence type="predicted"/>
<keyword evidence="1" id="KW-0812">Transmembrane</keyword>
<dbReference type="InterPro" id="IPR043929">
    <property type="entry name" value="DUF5755"/>
</dbReference>
<evidence type="ECO:0000313" key="2">
    <source>
        <dbReference type="EMBL" id="QHT05763.1"/>
    </source>
</evidence>
<dbReference type="EMBL" id="MN739459">
    <property type="protein sequence ID" value="QHT05763.1"/>
    <property type="molecule type" value="Genomic_DNA"/>
</dbReference>
<accession>A0A6C0CN96</accession>
<feature type="transmembrane region" description="Helical" evidence="1">
    <location>
        <begin position="7"/>
        <end position="25"/>
    </location>
</feature>
<evidence type="ECO:0000256" key="1">
    <source>
        <dbReference type="SAM" id="Phobius"/>
    </source>
</evidence>
<dbReference type="Pfam" id="PF19059">
    <property type="entry name" value="DUF5755"/>
    <property type="match status" value="1"/>
</dbReference>
<keyword evidence="1" id="KW-0472">Membrane</keyword>
<sequence>MKQRTKNSLAFIIIVLLIVVIGFLMSKPTEVVEVPVSVPVRIPYEVHREPEFRKPPIKQYKPGHVQQMGVLLGDNNETLPLYGKEVRGRRDRYHYYTSSPGDQIYSLPVSLGDRDCMGDIGCGEIYGNEDVNVLGKDASFQAKLYRTDNFF</sequence>
<dbReference type="AlphaFoldDB" id="A0A6C0CN96"/>
<protein>
    <submittedName>
        <fullName evidence="2">Uncharacterized protein</fullName>
    </submittedName>
</protein>
<organism evidence="2">
    <name type="scientific">viral metagenome</name>
    <dbReference type="NCBI Taxonomy" id="1070528"/>
    <lineage>
        <taxon>unclassified sequences</taxon>
        <taxon>metagenomes</taxon>
        <taxon>organismal metagenomes</taxon>
    </lineage>
</organism>